<dbReference type="Pfam" id="PF13098">
    <property type="entry name" value="Thioredoxin_2"/>
    <property type="match status" value="1"/>
</dbReference>
<dbReference type="PROSITE" id="PS51352">
    <property type="entry name" value="THIOREDOXIN_2"/>
    <property type="match status" value="1"/>
</dbReference>
<proteinExistence type="predicted"/>
<feature type="signal peptide" evidence="2">
    <location>
        <begin position="1"/>
        <end position="17"/>
    </location>
</feature>
<dbReference type="CDD" id="cd02947">
    <property type="entry name" value="TRX_family"/>
    <property type="match status" value="1"/>
</dbReference>
<dbReference type="EMBL" id="FOBB01000006">
    <property type="protein sequence ID" value="SEM79807.1"/>
    <property type="molecule type" value="Genomic_DNA"/>
</dbReference>
<dbReference type="Gene3D" id="3.40.30.10">
    <property type="entry name" value="Glutaredoxin"/>
    <property type="match status" value="1"/>
</dbReference>
<evidence type="ECO:0000313" key="4">
    <source>
        <dbReference type="EMBL" id="SEM79807.1"/>
    </source>
</evidence>
<gene>
    <name evidence="4" type="ORF">SAMN04488505_106175</name>
</gene>
<dbReference type="PROSITE" id="PS00194">
    <property type="entry name" value="THIOREDOXIN_1"/>
    <property type="match status" value="1"/>
</dbReference>
<dbReference type="Proteomes" id="UP000198984">
    <property type="component" value="Unassembled WGS sequence"/>
</dbReference>
<name>A0A1H8BD87_9BACT</name>
<keyword evidence="2" id="KW-0732">Signal</keyword>
<evidence type="ECO:0000256" key="2">
    <source>
        <dbReference type="SAM" id="SignalP"/>
    </source>
</evidence>
<dbReference type="InterPro" id="IPR012336">
    <property type="entry name" value="Thioredoxin-like_fold"/>
</dbReference>
<dbReference type="PANTHER" id="PTHR10438:SF468">
    <property type="entry name" value="THIOREDOXIN-1-RELATED"/>
    <property type="match status" value="1"/>
</dbReference>
<sequence>MKKLLCLLALLPALAFAQGVHFEKELTWQQVLTKAKAEHKYIFVDCYTTWCGPCKYMTAQVFPQEAMGRFFNSNFINVKVQLDKTPDDNEHVKSWYTDAAMIEKEYKIRSYPTFLYFSPDGKIVHRTVGSSEAAEFIARSEKALNPATQYYTQLDKYNKGNNKPEALYAMAMAAMDADDGLHAAKISREYLATQKNLMTADNIRFMDNFTHSSKDTGFTIFMKQSKGIDAVLGDGKATARVKDIIANEEVYAKLRGNAVDWASIEKQVQEKYPQYAMEVVTMGKVRYSMAKKDWPMFQTNVMAYMKQFGSNTSPEMLNEFAWAVFENCQDMTCVTEALEWSKRSIKDKEEPMYMDTYANILYKLGKKSEAIAMEEKAVKLSNGDKDLSATLEKMKNGEPTWK</sequence>
<accession>A0A1H8BD87</accession>
<dbReference type="InterPro" id="IPR017937">
    <property type="entry name" value="Thioredoxin_CS"/>
</dbReference>
<evidence type="ECO:0000313" key="5">
    <source>
        <dbReference type="Proteomes" id="UP000198984"/>
    </source>
</evidence>
<evidence type="ECO:0000259" key="3">
    <source>
        <dbReference type="PROSITE" id="PS51352"/>
    </source>
</evidence>
<protein>
    <submittedName>
        <fullName evidence="4">Thioredoxin-like domain-containing protein</fullName>
    </submittedName>
</protein>
<dbReference type="STRING" id="573321.SAMN04488505_106175"/>
<feature type="chain" id="PRO_5011485906" evidence="2">
    <location>
        <begin position="18"/>
        <end position="402"/>
    </location>
</feature>
<evidence type="ECO:0000256" key="1">
    <source>
        <dbReference type="ARBA" id="ARBA00023284"/>
    </source>
</evidence>
<feature type="domain" description="Thioredoxin" evidence="3">
    <location>
        <begin position="7"/>
        <end position="145"/>
    </location>
</feature>
<dbReference type="SUPFAM" id="SSF52833">
    <property type="entry name" value="Thioredoxin-like"/>
    <property type="match status" value="1"/>
</dbReference>
<dbReference type="OrthoDB" id="120730at2"/>
<dbReference type="InterPro" id="IPR036249">
    <property type="entry name" value="Thioredoxin-like_sf"/>
</dbReference>
<dbReference type="InterPro" id="IPR013766">
    <property type="entry name" value="Thioredoxin_domain"/>
</dbReference>
<keyword evidence="5" id="KW-1185">Reference proteome</keyword>
<keyword evidence="1" id="KW-0676">Redox-active center</keyword>
<dbReference type="AlphaFoldDB" id="A0A1H8BD87"/>
<dbReference type="PANTHER" id="PTHR10438">
    <property type="entry name" value="THIOREDOXIN"/>
    <property type="match status" value="1"/>
</dbReference>
<organism evidence="4 5">
    <name type="scientific">Chitinophaga rupis</name>
    <dbReference type="NCBI Taxonomy" id="573321"/>
    <lineage>
        <taxon>Bacteria</taxon>
        <taxon>Pseudomonadati</taxon>
        <taxon>Bacteroidota</taxon>
        <taxon>Chitinophagia</taxon>
        <taxon>Chitinophagales</taxon>
        <taxon>Chitinophagaceae</taxon>
        <taxon>Chitinophaga</taxon>
    </lineage>
</organism>
<dbReference type="RefSeq" id="WP_089917558.1">
    <property type="nucleotide sequence ID" value="NZ_FOBB01000006.1"/>
</dbReference>
<reference evidence="4 5" key="1">
    <citation type="submission" date="2016-10" db="EMBL/GenBank/DDBJ databases">
        <authorList>
            <person name="de Groot N.N."/>
        </authorList>
    </citation>
    <scope>NUCLEOTIDE SEQUENCE [LARGE SCALE GENOMIC DNA]</scope>
    <source>
        <strain evidence="4 5">DSM 21039</strain>
    </source>
</reference>
<dbReference type="InterPro" id="IPR050620">
    <property type="entry name" value="Thioredoxin_H-type-like"/>
</dbReference>